<gene>
    <name evidence="2" type="ordered locus">Slip_1130</name>
</gene>
<keyword evidence="3" id="KW-1185">Reference proteome</keyword>
<dbReference type="CDD" id="cd10032">
    <property type="entry name" value="UDG-F6_HDG"/>
    <property type="match status" value="1"/>
</dbReference>
<dbReference type="Gene3D" id="3.40.470.10">
    <property type="entry name" value="Uracil-DNA glycosylase-like domain"/>
    <property type="match status" value="1"/>
</dbReference>
<proteinExistence type="predicted"/>
<evidence type="ECO:0000313" key="3">
    <source>
        <dbReference type="Proteomes" id="UP000000378"/>
    </source>
</evidence>
<dbReference type="SMART" id="SM00987">
    <property type="entry name" value="UreE_C"/>
    <property type="match status" value="1"/>
</dbReference>
<dbReference type="InterPro" id="IPR005122">
    <property type="entry name" value="Uracil-DNA_glycosylase-like"/>
</dbReference>
<name>D7CMH2_SYNLT</name>
<dbReference type="RefSeq" id="WP_013175309.1">
    <property type="nucleotide sequence ID" value="NC_014220.1"/>
</dbReference>
<dbReference type="NCBIfam" id="TIGR04274">
    <property type="entry name" value="hypoxanDNAglyco"/>
    <property type="match status" value="1"/>
</dbReference>
<dbReference type="KEGG" id="slp:Slip_1130"/>
<dbReference type="HOGENOM" id="CLU_094865_0_0_9"/>
<feature type="domain" description="Uracil-DNA glycosylase-like" evidence="1">
    <location>
        <begin position="7"/>
        <end position="157"/>
    </location>
</feature>
<dbReference type="EMBL" id="CP002048">
    <property type="protein sequence ID" value="ADI01907.1"/>
    <property type="molecule type" value="Genomic_DNA"/>
</dbReference>
<protein>
    <submittedName>
        <fullName evidence="2">G:T/U mismatch-specific DNA glycosylase-like protein</fullName>
    </submittedName>
</protein>
<dbReference type="STRING" id="643648.Slip_1130"/>
<dbReference type="Proteomes" id="UP000000378">
    <property type="component" value="Chromosome"/>
</dbReference>
<evidence type="ECO:0000259" key="1">
    <source>
        <dbReference type="SMART" id="SM00986"/>
    </source>
</evidence>
<organism evidence="2 3">
    <name type="scientific">Syntrophothermus lipocalidus (strain DSM 12680 / TGB-C1)</name>
    <dbReference type="NCBI Taxonomy" id="643648"/>
    <lineage>
        <taxon>Bacteria</taxon>
        <taxon>Bacillati</taxon>
        <taxon>Bacillota</taxon>
        <taxon>Clostridia</taxon>
        <taxon>Eubacteriales</taxon>
        <taxon>Syntrophomonadaceae</taxon>
        <taxon>Syntrophothermus</taxon>
    </lineage>
</organism>
<dbReference type="InterPro" id="IPR026353">
    <property type="entry name" value="Hypoxan-DNA_Glyclase"/>
</dbReference>
<dbReference type="Pfam" id="PF03167">
    <property type="entry name" value="UDG"/>
    <property type="match status" value="1"/>
</dbReference>
<reference evidence="2 3" key="2">
    <citation type="journal article" date="2010" name="Stand. Genomic Sci.">
        <title>Complete genome sequence of Syntrophothermus lipocalidus type strain (TGB-C1).</title>
        <authorList>
            <person name="Djao O.D."/>
            <person name="Zhang X."/>
            <person name="Lucas S."/>
            <person name="Lapidus A."/>
            <person name="Del Rio T.G."/>
            <person name="Nolan M."/>
            <person name="Tice H."/>
            <person name="Cheng J.F."/>
            <person name="Han C."/>
            <person name="Tapia R."/>
            <person name="Goodwin L."/>
            <person name="Pitluck S."/>
            <person name="Liolios K."/>
            <person name="Ivanova N."/>
            <person name="Mavromatis K."/>
            <person name="Mikhailova N."/>
            <person name="Ovchinnikova G."/>
            <person name="Pati A."/>
            <person name="Brambilla E."/>
            <person name="Chen A."/>
            <person name="Palaniappan K."/>
            <person name="Land M."/>
            <person name="Hauser L."/>
            <person name="Chang Y.J."/>
            <person name="Jeffries C.D."/>
            <person name="Rohde M."/>
            <person name="Sikorski J."/>
            <person name="Spring S."/>
            <person name="Goker M."/>
            <person name="Detter J.C."/>
            <person name="Woyke T."/>
            <person name="Bristow J."/>
            <person name="Eisen J.A."/>
            <person name="Markowitz V."/>
            <person name="Hugenholtz P."/>
            <person name="Kyrpides N.C."/>
            <person name="Klenk H.P."/>
        </authorList>
    </citation>
    <scope>NUCLEOTIDE SEQUENCE [LARGE SCALE GENOMIC DNA]</scope>
    <source>
        <strain evidence="3">DSM 12680 / TGB-C1</strain>
    </source>
</reference>
<reference evidence="3" key="1">
    <citation type="journal article" date="2010" name="Stand. Genomic Sci.">
        <title>Complete genome sequence of Syntrophothermus lipocalidus type strain (TGB-C1T).</title>
        <authorList>
            <consortium name="US DOE Joint Genome Institute (JGI-PGF)"/>
            <person name="Djao O."/>
            <person name="Zhang X."/>
            <person name="Lucas S."/>
            <person name="Lapidus A."/>
            <person name="Glavina Del Rio T."/>
            <person name="Nolan M."/>
            <person name="Tice H."/>
            <person name="Cheng J."/>
            <person name="Han C."/>
            <person name="Tapia R."/>
            <person name="Goodwin L."/>
            <person name="Pitluck S."/>
            <person name="Liolios K."/>
            <person name="Ivanova N."/>
            <person name="Mavromatis K."/>
            <person name="Mikhailova N."/>
            <person name="Ovchinnikova G."/>
            <person name="Pati A."/>
            <person name="Brambilla E."/>
            <person name="Chen A."/>
            <person name="Palaniappan K."/>
            <person name="Land M."/>
            <person name="Hauser L."/>
            <person name="Chang Y."/>
            <person name="Jeffries C."/>
            <person name="Rohde M."/>
            <person name="Sikorski J."/>
            <person name="Spring S."/>
            <person name="Goker M."/>
            <person name="Detter J."/>
            <person name="Woyke T."/>
            <person name="Bristow J."/>
            <person name="Eisen J."/>
            <person name="Markowitz V."/>
            <person name="Hugenholtz P."/>
            <person name="Kyrpides N."/>
            <person name="Klenk H."/>
        </authorList>
    </citation>
    <scope>NUCLEOTIDE SEQUENCE [LARGE SCALE GENOMIC DNA]</scope>
    <source>
        <strain evidence="3">DSM 12680 / TGB-C1</strain>
    </source>
</reference>
<evidence type="ECO:0000313" key="2">
    <source>
        <dbReference type="EMBL" id="ADI01907.1"/>
    </source>
</evidence>
<dbReference type="AlphaFoldDB" id="D7CMH2"/>
<dbReference type="SUPFAM" id="SSF52141">
    <property type="entry name" value="Uracil-DNA glycosylase-like"/>
    <property type="match status" value="1"/>
</dbReference>
<accession>D7CMH2</accession>
<sequence length="160" mass="18338">MRQEGLPPVINPTSKILIVGTMPGKKSLEQKQYYADSRNQFWSIIFSVLEKPMPFEYQQKVAQLLESKIALWDVLASCTRAGSLDGDISNAVVNDFSTIFKQYPHIKVVAFNGKRAERLWNKLVKIAPNIEFITMPSTSRALARPFEEKLMAWSELKRYL</sequence>
<dbReference type="eggNOG" id="COG3663">
    <property type="taxonomic scope" value="Bacteria"/>
</dbReference>
<dbReference type="OrthoDB" id="9799921at2"/>
<dbReference type="InterPro" id="IPR036895">
    <property type="entry name" value="Uracil-DNA_glycosylase-like_sf"/>
</dbReference>
<dbReference type="SMART" id="SM00986">
    <property type="entry name" value="UDG"/>
    <property type="match status" value="1"/>
</dbReference>